<dbReference type="GO" id="GO:0005975">
    <property type="term" value="P:carbohydrate metabolic process"/>
    <property type="evidence" value="ECO:0007669"/>
    <property type="project" value="InterPro"/>
</dbReference>
<feature type="active site" description="For ring-opening step" evidence="4">
    <location>
        <position position="143"/>
    </location>
</feature>
<feature type="active site" description="Proton acceptor; for enolization step" evidence="4">
    <location>
        <position position="67"/>
    </location>
</feature>
<reference evidence="6" key="1">
    <citation type="submission" date="2022-06" db="EMBL/GenBank/DDBJ databases">
        <title>Isolation of gut microbiota from human fecal samples.</title>
        <authorList>
            <person name="Pamer E.G."/>
            <person name="Barat B."/>
            <person name="Waligurski E."/>
            <person name="Medina S."/>
            <person name="Paddock L."/>
            <person name="Mostad J."/>
        </authorList>
    </citation>
    <scope>NUCLEOTIDE SEQUENCE</scope>
    <source>
        <strain evidence="6">DFI.9.91</strain>
    </source>
</reference>
<dbReference type="EMBL" id="JANFYS010000005">
    <property type="protein sequence ID" value="MCQ4769602.1"/>
    <property type="molecule type" value="Genomic_DNA"/>
</dbReference>
<dbReference type="RefSeq" id="WP_256303333.1">
    <property type="nucleotide sequence ID" value="NZ_JANFYS010000005.1"/>
</dbReference>
<name>A0AAW5JK07_9FIRM</name>
<dbReference type="PANTHER" id="PTHR11280">
    <property type="entry name" value="GLUCOSAMINE-6-PHOSPHATE ISOMERASE"/>
    <property type="match status" value="1"/>
</dbReference>
<keyword evidence="3 4" id="KW-0119">Carbohydrate metabolism</keyword>
<dbReference type="Proteomes" id="UP001204562">
    <property type="component" value="Unassembled WGS sequence"/>
</dbReference>
<dbReference type="EC" id="3.5.99.6" evidence="4"/>
<dbReference type="GO" id="GO:0005737">
    <property type="term" value="C:cytoplasm"/>
    <property type="evidence" value="ECO:0007669"/>
    <property type="project" value="TreeGrafter"/>
</dbReference>
<gene>
    <name evidence="4 6" type="primary">nagB</name>
    <name evidence="6" type="ORF">NE579_03845</name>
</gene>
<feature type="domain" description="Glucosamine/galactosamine-6-phosphate isomerase" evidence="5">
    <location>
        <begin position="10"/>
        <end position="224"/>
    </location>
</feature>
<dbReference type="SUPFAM" id="SSF100950">
    <property type="entry name" value="NagB/RpiA/CoA transferase-like"/>
    <property type="match status" value="1"/>
</dbReference>
<dbReference type="GO" id="GO:0006043">
    <property type="term" value="P:glucosamine catabolic process"/>
    <property type="evidence" value="ECO:0007669"/>
    <property type="project" value="TreeGrafter"/>
</dbReference>
<comment type="similarity">
    <text evidence="4">Belongs to the glucosamine/galactosamine-6-phosphate isomerase family. NagB subfamily.</text>
</comment>
<dbReference type="AlphaFoldDB" id="A0AAW5JK07"/>
<organism evidence="6 7">
    <name type="scientific">Intestinimonas massiliensis</name>
    <name type="common">ex Afouda et al. 2020</name>
    <dbReference type="NCBI Taxonomy" id="1673721"/>
    <lineage>
        <taxon>Bacteria</taxon>
        <taxon>Bacillati</taxon>
        <taxon>Bacillota</taxon>
        <taxon>Clostridia</taxon>
        <taxon>Eubacteriales</taxon>
        <taxon>Intestinimonas</taxon>
    </lineage>
</organism>
<comment type="catalytic activity">
    <reaction evidence="1 4">
        <text>alpha-D-glucosamine 6-phosphate + H2O = beta-D-fructose 6-phosphate + NH4(+)</text>
        <dbReference type="Rhea" id="RHEA:12172"/>
        <dbReference type="ChEBI" id="CHEBI:15377"/>
        <dbReference type="ChEBI" id="CHEBI:28938"/>
        <dbReference type="ChEBI" id="CHEBI:57634"/>
        <dbReference type="ChEBI" id="CHEBI:75989"/>
        <dbReference type="EC" id="3.5.99.6"/>
    </reaction>
</comment>
<feature type="active site" description="For ring-opening step" evidence="4">
    <location>
        <position position="136"/>
    </location>
</feature>
<dbReference type="FunFam" id="3.40.50.1360:FF:000003">
    <property type="entry name" value="Glucosamine-6-phosphate deaminase"/>
    <property type="match status" value="1"/>
</dbReference>
<comment type="function">
    <text evidence="4">Catalyzes the reversible isomerization-deamination of glucosamine 6-phosphate (GlcN6P) to form fructose 6-phosphate (Fru6P) and ammonium ion.</text>
</comment>
<sequence>MRIYQSEDYQAMSRRAANILSAHVILKPDCVLGLATGSTPIGAYQQLIEWYRKGDLSFAETRTVNLDEYCGLAPTHEQSYRRFMQTNFFDHIDVQPENTHVPNGLAEDLEVECARYNRVIQELGGIDLQLLGIGHNGHIGFNEPGHTFELETHAVDLSQTTIDANARFFASREDVPRRALTMGIKNIMQARRILVVVSGEDKAEIVCRAFRGPVTPQVPASILQLHPDVTLVGDRAALHALVEAGETVCG</sequence>
<dbReference type="CDD" id="cd01399">
    <property type="entry name" value="GlcN6P_deaminase"/>
    <property type="match status" value="1"/>
</dbReference>
<dbReference type="Gene3D" id="3.40.50.1360">
    <property type="match status" value="1"/>
</dbReference>
<evidence type="ECO:0000313" key="7">
    <source>
        <dbReference type="Proteomes" id="UP001204562"/>
    </source>
</evidence>
<accession>A0AAW5JK07</accession>
<dbReference type="InterPro" id="IPR037171">
    <property type="entry name" value="NagB/RpiA_transferase-like"/>
</dbReference>
<keyword evidence="2 4" id="KW-0378">Hydrolase</keyword>
<dbReference type="PROSITE" id="PS01161">
    <property type="entry name" value="GLC_GALNAC_ISOMERASE"/>
    <property type="match status" value="1"/>
</dbReference>
<dbReference type="GO" id="GO:0006046">
    <property type="term" value="P:N-acetylglucosamine catabolic process"/>
    <property type="evidence" value="ECO:0007669"/>
    <property type="project" value="UniProtKB-UniRule"/>
</dbReference>
<dbReference type="HAMAP" id="MF_01241">
    <property type="entry name" value="GlcN6P_deamin"/>
    <property type="match status" value="1"/>
</dbReference>
<evidence type="ECO:0000256" key="2">
    <source>
        <dbReference type="ARBA" id="ARBA00022801"/>
    </source>
</evidence>
<dbReference type="InterPro" id="IPR006148">
    <property type="entry name" value="Glc/Gal-6P_isomerase"/>
</dbReference>
<dbReference type="Pfam" id="PF01182">
    <property type="entry name" value="Glucosamine_iso"/>
    <property type="match status" value="1"/>
</dbReference>
<dbReference type="InterPro" id="IPR018321">
    <property type="entry name" value="Glucosamine6P_isomerase_CS"/>
</dbReference>
<comment type="caution">
    <text evidence="4">Lacks conserved residue(s) required for the propagation of feature annotation.</text>
</comment>
<evidence type="ECO:0000259" key="5">
    <source>
        <dbReference type="Pfam" id="PF01182"/>
    </source>
</evidence>
<dbReference type="GO" id="GO:0042802">
    <property type="term" value="F:identical protein binding"/>
    <property type="evidence" value="ECO:0007669"/>
    <property type="project" value="TreeGrafter"/>
</dbReference>
<evidence type="ECO:0000256" key="4">
    <source>
        <dbReference type="HAMAP-Rule" id="MF_01241"/>
    </source>
</evidence>
<feature type="active site" description="Proton acceptor; for ring-opening step" evidence="4">
    <location>
        <position position="138"/>
    </location>
</feature>
<dbReference type="GO" id="GO:0004342">
    <property type="term" value="F:glucosamine-6-phosphate deaminase activity"/>
    <property type="evidence" value="ECO:0007669"/>
    <property type="project" value="UniProtKB-UniRule"/>
</dbReference>
<evidence type="ECO:0000256" key="1">
    <source>
        <dbReference type="ARBA" id="ARBA00000644"/>
    </source>
</evidence>
<comment type="caution">
    <text evidence="6">The sequence shown here is derived from an EMBL/GenBank/DDBJ whole genome shotgun (WGS) entry which is preliminary data.</text>
</comment>
<dbReference type="InterPro" id="IPR004547">
    <property type="entry name" value="Glucosamine6P_isomerase"/>
</dbReference>
<dbReference type="GO" id="GO:0019262">
    <property type="term" value="P:N-acetylneuraminate catabolic process"/>
    <property type="evidence" value="ECO:0007669"/>
    <property type="project" value="UniProtKB-UniRule"/>
</dbReference>
<proteinExistence type="inferred from homology"/>
<evidence type="ECO:0000313" key="6">
    <source>
        <dbReference type="EMBL" id="MCQ4769602.1"/>
    </source>
</evidence>
<evidence type="ECO:0000256" key="3">
    <source>
        <dbReference type="ARBA" id="ARBA00023277"/>
    </source>
</evidence>
<comment type="pathway">
    <text evidence="4">Amino-sugar metabolism; N-acetylneuraminate degradation; D-fructose 6-phosphate from N-acetylneuraminate: step 5/5.</text>
</comment>
<protein>
    <recommendedName>
        <fullName evidence="4">Glucosamine-6-phosphate deaminase</fullName>
        <ecNumber evidence="4">3.5.99.6</ecNumber>
    </recommendedName>
    <alternativeName>
        <fullName evidence="4">GlcN6P deaminase</fullName>
        <shortName evidence="4">GNPDA</shortName>
    </alternativeName>
    <alternativeName>
        <fullName evidence="4">Glucosamine-6-phosphate isomerase</fullName>
    </alternativeName>
</protein>
<dbReference type="NCBIfam" id="TIGR00502">
    <property type="entry name" value="nagB"/>
    <property type="match status" value="1"/>
</dbReference>
<dbReference type="PANTHER" id="PTHR11280:SF5">
    <property type="entry name" value="GLUCOSAMINE-6-PHOSPHATE ISOMERASE"/>
    <property type="match status" value="1"/>
</dbReference>